<dbReference type="EMBL" id="JAATJL010000001">
    <property type="protein sequence ID" value="NJC22937.1"/>
    <property type="molecule type" value="Genomic_DNA"/>
</dbReference>
<dbReference type="Pfam" id="PF10647">
    <property type="entry name" value="Gmad1"/>
    <property type="match status" value="1"/>
</dbReference>
<dbReference type="InterPro" id="IPR019606">
    <property type="entry name" value="GerMN"/>
</dbReference>
<organism evidence="3 4">
    <name type="scientific">Arthrobacter pigmenti</name>
    <dbReference type="NCBI Taxonomy" id="271432"/>
    <lineage>
        <taxon>Bacteria</taxon>
        <taxon>Bacillati</taxon>
        <taxon>Actinomycetota</taxon>
        <taxon>Actinomycetes</taxon>
        <taxon>Micrococcales</taxon>
        <taxon>Micrococcaceae</taxon>
        <taxon>Arthrobacter</taxon>
    </lineage>
</organism>
<dbReference type="InterPro" id="IPR018910">
    <property type="entry name" value="LpqB_C"/>
</dbReference>
<proteinExistence type="predicted"/>
<dbReference type="Pfam" id="PF10646">
    <property type="entry name" value="Germane"/>
    <property type="match status" value="1"/>
</dbReference>
<dbReference type="Pfam" id="PF25976">
    <property type="entry name" value="LpqB_N"/>
    <property type="match status" value="1"/>
</dbReference>
<gene>
    <name evidence="3" type="ORF">BJ994_002013</name>
</gene>
<reference evidence="3 4" key="1">
    <citation type="submission" date="2020-03" db="EMBL/GenBank/DDBJ databases">
        <title>Sequencing the genomes of 1000 actinobacteria strains.</title>
        <authorList>
            <person name="Klenk H.-P."/>
        </authorList>
    </citation>
    <scope>NUCLEOTIDE SEQUENCE [LARGE SCALE GENOMIC DNA]</scope>
    <source>
        <strain evidence="3 4">DSM 16403</strain>
    </source>
</reference>
<dbReference type="InterPro" id="IPR059026">
    <property type="entry name" value="LpqB_N"/>
</dbReference>
<dbReference type="PROSITE" id="PS51257">
    <property type="entry name" value="PROKAR_LIPOPROTEIN"/>
    <property type="match status" value="1"/>
</dbReference>
<feature type="chain" id="PRO_5038863899" description="GerMN domain-containing protein" evidence="1">
    <location>
        <begin position="29"/>
        <end position="569"/>
    </location>
</feature>
<keyword evidence="1" id="KW-0732">Signal</keyword>
<feature type="signal peptide" evidence="1">
    <location>
        <begin position="1"/>
        <end position="28"/>
    </location>
</feature>
<protein>
    <recommendedName>
        <fullName evidence="2">GerMN domain-containing protein</fullName>
    </recommendedName>
</protein>
<dbReference type="RefSeq" id="WP_167993792.1">
    <property type="nucleotide sequence ID" value="NZ_JAATJL010000001.1"/>
</dbReference>
<dbReference type="SMART" id="SM00909">
    <property type="entry name" value="Germane"/>
    <property type="match status" value="1"/>
</dbReference>
<evidence type="ECO:0000313" key="4">
    <source>
        <dbReference type="Proteomes" id="UP000547458"/>
    </source>
</evidence>
<comment type="caution">
    <text evidence="3">The sequence shown here is derived from an EMBL/GenBank/DDBJ whole genome shotgun (WGS) entry which is preliminary data.</text>
</comment>
<sequence length="569" mass="60123">MKLLRNSRFVIALALLGALTACSSIPTAGPIGTIEATAEAENDGGFVNNPPPPREGSSAAEVLEGFLFAGVGVSDNFSVAREYLTPALAQTWEPEEEITIYRSDPIVSPTPTDGQLQLQVEVAGYIDAAGIRSNVPAGSTESLSVRMERVEGEWRVAEIPNGIMISTADAVNLLQSHELYFYSSTSEFWVPDVRWFVNRQGIASNIAQALINGPAPYLQGAVISAFPENAALAVESVPIESGTATVDLTEEILDSTDDLQRQQMEQQLEVTLTALDTVNSVELRSGTLSLADSDANLNTIRDQAVGSQQVAISENELVYLEGGALRPVEDVPSIATLEPIDPAMSYGSTRSFAFLNAARTQLFATGEGEAVRTVLSGSNLTAPSFDPTGWLWTAGTSNESSYVRAIPPGGNEGDAVQVLAPWLGDRTISEIRISRDGARALIVSQQSGQSQVLLSGVSRTEEGVPQSLSEPISLDASGPVNAAKWVSETSVLVAQTSSDDPVVATLIPFAGDSTDFQPPQDETSLAIEHISAGSGTTALFAQSAGSIWQLVGSTWNNQDVPARDPAFPG</sequence>
<evidence type="ECO:0000313" key="3">
    <source>
        <dbReference type="EMBL" id="NJC22937.1"/>
    </source>
</evidence>
<keyword evidence="4" id="KW-1185">Reference proteome</keyword>
<dbReference type="Proteomes" id="UP000547458">
    <property type="component" value="Unassembled WGS sequence"/>
</dbReference>
<name>A0A846RS01_9MICC</name>
<feature type="domain" description="GerMN" evidence="2">
    <location>
        <begin position="203"/>
        <end position="293"/>
    </location>
</feature>
<dbReference type="AlphaFoldDB" id="A0A846RS01"/>
<accession>A0A846RS01</accession>
<evidence type="ECO:0000259" key="2">
    <source>
        <dbReference type="SMART" id="SM00909"/>
    </source>
</evidence>
<evidence type="ECO:0000256" key="1">
    <source>
        <dbReference type="SAM" id="SignalP"/>
    </source>
</evidence>